<comment type="similarity">
    <text evidence="2 4">Belongs to the archaeal flagellin family.</text>
</comment>
<keyword evidence="3 4" id="KW-0974">Archaeal flagellum</keyword>
<feature type="transmembrane region" description="Helical" evidence="5">
    <location>
        <begin position="20"/>
        <end position="43"/>
    </location>
</feature>
<dbReference type="GO" id="GO:0005198">
    <property type="term" value="F:structural molecule activity"/>
    <property type="evidence" value="ECO:0007669"/>
    <property type="project" value="InterPro"/>
</dbReference>
<protein>
    <recommendedName>
        <fullName evidence="4">Flagellin</fullName>
    </recommendedName>
</protein>
<dbReference type="PANTHER" id="PTHR35903">
    <property type="entry name" value="FLAGELLIN B1"/>
    <property type="match status" value="1"/>
</dbReference>
<evidence type="ECO:0000313" key="7">
    <source>
        <dbReference type="Proteomes" id="UP000010824"/>
    </source>
</evidence>
<evidence type="ECO:0000313" key="6">
    <source>
        <dbReference type="EMBL" id="AGB02541.1"/>
    </source>
</evidence>
<dbReference type="Pfam" id="PF01917">
    <property type="entry name" value="Flagellin_arch-type"/>
    <property type="match status" value="1"/>
</dbReference>
<evidence type="ECO:0000256" key="1">
    <source>
        <dbReference type="ARBA" id="ARBA00004618"/>
    </source>
</evidence>
<dbReference type="KEGG" id="mfo:Metfor_1508"/>
<dbReference type="InParanoid" id="L0HFG7"/>
<keyword evidence="6" id="KW-0966">Cell projection</keyword>
<proteinExistence type="inferred from homology"/>
<evidence type="ECO:0000256" key="3">
    <source>
        <dbReference type="ARBA" id="ARBA00022440"/>
    </source>
</evidence>
<dbReference type="eggNOG" id="arCOG01829">
    <property type="taxonomic scope" value="Archaea"/>
</dbReference>
<keyword evidence="7" id="KW-1185">Reference proteome</keyword>
<keyword evidence="6" id="KW-0282">Flagellum</keyword>
<accession>L0HFG7</accession>
<dbReference type="AlphaFoldDB" id="L0HFG7"/>
<comment type="function">
    <text evidence="4">Flagellin is the subunit protein which polymerizes to form the filaments of archaeal flagella.</text>
</comment>
<keyword evidence="6" id="KW-0969">Cilium</keyword>
<keyword evidence="5" id="KW-1133">Transmembrane helix</keyword>
<dbReference type="EMBL" id="CP003167">
    <property type="protein sequence ID" value="AGB02541.1"/>
    <property type="molecule type" value="Genomic_DNA"/>
</dbReference>
<sequence length="211" mass="22079" precursor="true">MVKTMKNLYSEDAFTGLEAAIVLIAFVVVAAVFSYVVLGAGFFTTQTAQATVHTGVAQASSSLEIVGNVMGIAVDPASNRLTFINTSVALTAGGTAMDLTQMVISYSDSKGGRIASIPNATAGIAECEADTILSANHDAADNRWCVSQKINDLGTNNNLLEPNEIWVLSIGMPPTAQINQKITVNMQPAVGAVLPITRTIPGGLNYVQAIY</sequence>
<dbReference type="PANTHER" id="PTHR35903:SF1">
    <property type="entry name" value="FLAGELLIN B1"/>
    <property type="match status" value="1"/>
</dbReference>
<dbReference type="NCBIfam" id="TIGR02537">
    <property type="entry name" value="arch_flag_Nterm"/>
    <property type="match status" value="1"/>
</dbReference>
<gene>
    <name evidence="6" type="ordered locus">Metfor_1508</name>
</gene>
<dbReference type="GO" id="GO:0097588">
    <property type="term" value="P:archaeal or bacterial-type flagellum-dependent cell motility"/>
    <property type="evidence" value="ECO:0007669"/>
    <property type="project" value="InterPro"/>
</dbReference>
<evidence type="ECO:0000256" key="2">
    <source>
        <dbReference type="ARBA" id="ARBA00010256"/>
    </source>
</evidence>
<dbReference type="STRING" id="593750.Metfor_1508"/>
<organism evidence="6 7">
    <name type="scientific">Methanoregula formicica (strain DSM 22288 / NBRC 105244 / SMSP)</name>
    <dbReference type="NCBI Taxonomy" id="593750"/>
    <lineage>
        <taxon>Archaea</taxon>
        <taxon>Methanobacteriati</taxon>
        <taxon>Methanobacteriota</taxon>
        <taxon>Stenosarchaea group</taxon>
        <taxon>Methanomicrobia</taxon>
        <taxon>Methanomicrobiales</taxon>
        <taxon>Methanoregulaceae</taxon>
        <taxon>Methanoregula</taxon>
    </lineage>
</organism>
<evidence type="ECO:0000256" key="5">
    <source>
        <dbReference type="SAM" id="Phobius"/>
    </source>
</evidence>
<keyword evidence="5" id="KW-0472">Membrane</keyword>
<evidence type="ECO:0000256" key="4">
    <source>
        <dbReference type="RuleBase" id="RU361282"/>
    </source>
</evidence>
<dbReference type="InterPro" id="IPR013373">
    <property type="entry name" value="Flagellin/pilin_N_arc"/>
</dbReference>
<name>L0HFG7_METFS</name>
<comment type="subcellular location">
    <subcellularLocation>
        <location evidence="1 4">Archaeal flagellum</location>
    </subcellularLocation>
</comment>
<reference evidence="7" key="1">
    <citation type="submission" date="2011-12" db="EMBL/GenBank/DDBJ databases">
        <title>Complete sequence of Methanoregula formicicum SMSP.</title>
        <authorList>
            <person name="Lucas S."/>
            <person name="Han J."/>
            <person name="Lapidus A."/>
            <person name="Cheng J.-F."/>
            <person name="Goodwin L."/>
            <person name="Pitluck S."/>
            <person name="Peters L."/>
            <person name="Ovchinnikova G."/>
            <person name="Teshima H."/>
            <person name="Detter J.C."/>
            <person name="Han C."/>
            <person name="Tapia R."/>
            <person name="Land M."/>
            <person name="Hauser L."/>
            <person name="Kyrpides N."/>
            <person name="Ivanova N."/>
            <person name="Pagani I."/>
            <person name="Imachi H."/>
            <person name="Tamaki H."/>
            <person name="Sekiguchi Y."/>
            <person name="Kamagata Y."/>
            <person name="Cadillo-Quiroz H."/>
            <person name="Zinder S."/>
            <person name="Liu W.-T."/>
            <person name="Woyke T."/>
        </authorList>
    </citation>
    <scope>NUCLEOTIDE SEQUENCE [LARGE SCALE GENOMIC DNA]</scope>
    <source>
        <strain evidence="7">DSM 22288 / NBRC 105244 / SMSP</strain>
    </source>
</reference>
<keyword evidence="5" id="KW-0812">Transmembrane</keyword>
<dbReference type="InterPro" id="IPR002774">
    <property type="entry name" value="Flagellin_arc-type"/>
</dbReference>
<reference evidence="6 7" key="2">
    <citation type="journal article" date="2014" name="Genome Announc.">
        <title>Complete Genome Sequence of Methanoregula formicica SMSPT, a Mesophilic Hydrogenotrophic Methanogen Isolated from a Methanogenic Upflow Anaerobic Sludge Blanket Reactor.</title>
        <authorList>
            <person name="Yamamoto K."/>
            <person name="Tamaki H."/>
            <person name="Cadillo-Quiroz H."/>
            <person name="Imachi H."/>
            <person name="Kyrpides N."/>
            <person name="Woyke T."/>
            <person name="Goodwin L."/>
            <person name="Zinder S.H."/>
            <person name="Kamagata Y."/>
            <person name="Liu W.T."/>
        </authorList>
    </citation>
    <scope>NUCLEOTIDE SEQUENCE [LARGE SCALE GENOMIC DNA]</scope>
    <source>
        <strain evidence="7">DSM 22288 / NBRC 105244 / SMSP</strain>
    </source>
</reference>
<dbReference type="RefSeq" id="WP_015285504.1">
    <property type="nucleotide sequence ID" value="NC_019943.1"/>
</dbReference>
<dbReference type="Proteomes" id="UP000010824">
    <property type="component" value="Chromosome"/>
</dbReference>
<dbReference type="HOGENOM" id="CLU_084671_1_0_2"/>
<dbReference type="GO" id="GO:0097589">
    <property type="term" value="C:archaeal-type flagellum"/>
    <property type="evidence" value="ECO:0007669"/>
    <property type="project" value="UniProtKB-SubCell"/>
</dbReference>
<dbReference type="GeneID" id="14307897"/>
<dbReference type="FunCoup" id="L0HFG7">
    <property type="interactions" value="2"/>
</dbReference>